<sequence length="133" mass="14211">MTGQHTANSAPTAKFAETPQQLAELFVERLAAGDLDGLIELYEAGALFAPNPATEVSGSAAIREQLAGYVGAGARITLDLRRIAVIEDIALMSSNATVVGFGDQPLVTTTTEVARRQPDGRWLYAVDHPFFNH</sequence>
<dbReference type="Pfam" id="PF12680">
    <property type="entry name" value="SnoaL_2"/>
    <property type="match status" value="1"/>
</dbReference>
<evidence type="ECO:0000259" key="1">
    <source>
        <dbReference type="Pfam" id="PF12680"/>
    </source>
</evidence>
<accession>A0ABS6AWC2</accession>
<dbReference type="EMBL" id="JAHKNI010000003">
    <property type="protein sequence ID" value="MBU3062347.1"/>
    <property type="molecule type" value="Genomic_DNA"/>
</dbReference>
<proteinExistence type="predicted"/>
<protein>
    <submittedName>
        <fullName evidence="2">DUF4440 domain-containing protein</fullName>
    </submittedName>
</protein>
<dbReference type="InterPro" id="IPR037401">
    <property type="entry name" value="SnoaL-like"/>
</dbReference>
<organism evidence="2 3">
    <name type="scientific">Nocardia albiluteola</name>
    <dbReference type="NCBI Taxonomy" id="2842303"/>
    <lineage>
        <taxon>Bacteria</taxon>
        <taxon>Bacillati</taxon>
        <taxon>Actinomycetota</taxon>
        <taxon>Actinomycetes</taxon>
        <taxon>Mycobacteriales</taxon>
        <taxon>Nocardiaceae</taxon>
        <taxon>Nocardia</taxon>
    </lineage>
</organism>
<evidence type="ECO:0000313" key="3">
    <source>
        <dbReference type="Proteomes" id="UP000733379"/>
    </source>
</evidence>
<dbReference type="Gene3D" id="3.10.450.50">
    <property type="match status" value="1"/>
</dbReference>
<comment type="caution">
    <text evidence="2">The sequence shown here is derived from an EMBL/GenBank/DDBJ whole genome shotgun (WGS) entry which is preliminary data.</text>
</comment>
<dbReference type="RefSeq" id="WP_215917204.1">
    <property type="nucleotide sequence ID" value="NZ_JAHKNI010000003.1"/>
</dbReference>
<keyword evidence="3" id="KW-1185">Reference proteome</keyword>
<reference evidence="2 3" key="1">
    <citation type="submission" date="2021-06" db="EMBL/GenBank/DDBJ databases">
        <title>Actinomycetes sequencing.</title>
        <authorList>
            <person name="Shan Q."/>
        </authorList>
    </citation>
    <scope>NUCLEOTIDE SEQUENCE [LARGE SCALE GENOMIC DNA]</scope>
    <source>
        <strain evidence="2 3">NEAU-G5</strain>
    </source>
</reference>
<evidence type="ECO:0000313" key="2">
    <source>
        <dbReference type="EMBL" id="MBU3062347.1"/>
    </source>
</evidence>
<dbReference type="InterPro" id="IPR032710">
    <property type="entry name" value="NTF2-like_dom_sf"/>
</dbReference>
<gene>
    <name evidence="2" type="ORF">KO481_12520</name>
</gene>
<name>A0ABS6AWC2_9NOCA</name>
<dbReference type="Proteomes" id="UP000733379">
    <property type="component" value="Unassembled WGS sequence"/>
</dbReference>
<feature type="domain" description="SnoaL-like" evidence="1">
    <location>
        <begin position="24"/>
        <end position="123"/>
    </location>
</feature>
<dbReference type="SUPFAM" id="SSF54427">
    <property type="entry name" value="NTF2-like"/>
    <property type="match status" value="1"/>
</dbReference>